<dbReference type="PIRSF" id="PIRSF003085">
    <property type="entry name" value="CMAS"/>
    <property type="match status" value="1"/>
</dbReference>
<keyword evidence="3" id="KW-0808">Transferase</keyword>
<dbReference type="InterPro" id="IPR057206">
    <property type="entry name" value="DUF7884"/>
</dbReference>
<dbReference type="SUPFAM" id="SSF53335">
    <property type="entry name" value="S-adenosyl-L-methionine-dependent methyltransferases"/>
    <property type="match status" value="1"/>
</dbReference>
<reference evidence="8" key="1">
    <citation type="submission" date="2021-04" db="EMBL/GenBank/DDBJ databases">
        <title>Sinoanaerobacter chloroacetimidivorans sp. nov., an obligate anaerobic bacterium isolated from anaerobic sludge.</title>
        <authorList>
            <person name="Bao Y."/>
        </authorList>
    </citation>
    <scope>NUCLEOTIDE SEQUENCE</scope>
    <source>
        <strain evidence="8">BAD-6</strain>
    </source>
</reference>
<dbReference type="RefSeq" id="WP_227018300.1">
    <property type="nucleotide sequence ID" value="NZ_JAGSND010000005.1"/>
</dbReference>
<dbReference type="CDD" id="cd02440">
    <property type="entry name" value="AdoMet_MTases"/>
    <property type="match status" value="1"/>
</dbReference>
<evidence type="ECO:0000256" key="1">
    <source>
        <dbReference type="ARBA" id="ARBA00010815"/>
    </source>
</evidence>
<keyword evidence="5" id="KW-0443">Lipid metabolism</keyword>
<evidence type="ECO:0000259" key="7">
    <source>
        <dbReference type="Pfam" id="PF25371"/>
    </source>
</evidence>
<comment type="similarity">
    <text evidence="1">Belongs to the CFA/CMAS family.</text>
</comment>
<evidence type="ECO:0000313" key="8">
    <source>
        <dbReference type="EMBL" id="MBR0598176.1"/>
    </source>
</evidence>
<name>A0A8J7W0L4_9FIRM</name>
<dbReference type="GO" id="GO:0032259">
    <property type="term" value="P:methylation"/>
    <property type="evidence" value="ECO:0007669"/>
    <property type="project" value="UniProtKB-KW"/>
</dbReference>
<evidence type="ECO:0000256" key="6">
    <source>
        <dbReference type="PIRSR" id="PIRSR003085-1"/>
    </source>
</evidence>
<dbReference type="InterPro" id="IPR003333">
    <property type="entry name" value="CMAS"/>
</dbReference>
<reference evidence="8" key="2">
    <citation type="submission" date="2021-04" db="EMBL/GenBank/DDBJ databases">
        <authorList>
            <person name="Liu J."/>
        </authorList>
    </citation>
    <scope>NUCLEOTIDE SEQUENCE</scope>
    <source>
        <strain evidence="8">BAD-6</strain>
    </source>
</reference>
<dbReference type="PANTHER" id="PTHR43667">
    <property type="entry name" value="CYCLOPROPANE-FATTY-ACYL-PHOSPHOLIPID SYNTHASE"/>
    <property type="match status" value="1"/>
</dbReference>
<feature type="active site" evidence="6">
    <location>
        <position position="361"/>
    </location>
</feature>
<dbReference type="InterPro" id="IPR050723">
    <property type="entry name" value="CFA/CMAS"/>
</dbReference>
<sequence length="394" mass="45199">MIFGIEKGKVLKYLEQISNIPFTVKLPDEEPIKVGNGESQFTVTVNRPLKKTDLLHSTSLALGEAYMNRDIEVEGDLFAALNIALSQIEKFAVDSHSLKKLLHSSTSAKNQKKEVSSHYDIGNDFYSLWLGNTMNYSCAYFKNEKDTLDEAQENKIDHILSKLNIKDGMSLLDIGCGWGYLLLEAAKRHHIHGVGITLSEEQAKGFQKKIEEEGLQDHLEVKIMDYRELKKSDLTFDRVVSVGMLEHVGRANYELFFENVDAVLKPQGLFLLHYISALKEHPGDPWIKKYIFPGGVIPSLREIIQICGDHRFYTLDVESLRQHYVKTLLCWRENYLQAMDQVKMMFDDQFIRMWELYLCSCAASFNNGVIDLHQILLSKGPKNDMPLTRCHLYE</sequence>
<evidence type="ECO:0000313" key="9">
    <source>
        <dbReference type="Proteomes" id="UP000675664"/>
    </source>
</evidence>
<dbReference type="Proteomes" id="UP000675664">
    <property type="component" value="Unassembled WGS sequence"/>
</dbReference>
<evidence type="ECO:0000256" key="4">
    <source>
        <dbReference type="ARBA" id="ARBA00022691"/>
    </source>
</evidence>
<protein>
    <submittedName>
        <fullName evidence="8">Class I SAM-dependent methyltransferase</fullName>
    </submittedName>
</protein>
<keyword evidence="4" id="KW-0949">S-adenosyl-L-methionine</keyword>
<dbReference type="Pfam" id="PF02353">
    <property type="entry name" value="CMAS"/>
    <property type="match status" value="1"/>
</dbReference>
<dbReference type="GO" id="GO:0008168">
    <property type="term" value="F:methyltransferase activity"/>
    <property type="evidence" value="ECO:0007669"/>
    <property type="project" value="UniProtKB-KW"/>
</dbReference>
<proteinExistence type="inferred from homology"/>
<feature type="domain" description="DUF7884" evidence="7">
    <location>
        <begin position="12"/>
        <end position="92"/>
    </location>
</feature>
<dbReference type="AlphaFoldDB" id="A0A8J7W0L4"/>
<dbReference type="InterPro" id="IPR029063">
    <property type="entry name" value="SAM-dependent_MTases_sf"/>
</dbReference>
<keyword evidence="2 8" id="KW-0489">Methyltransferase</keyword>
<organism evidence="8 9">
    <name type="scientific">Sinanaerobacter chloroacetimidivorans</name>
    <dbReference type="NCBI Taxonomy" id="2818044"/>
    <lineage>
        <taxon>Bacteria</taxon>
        <taxon>Bacillati</taxon>
        <taxon>Bacillota</taxon>
        <taxon>Clostridia</taxon>
        <taxon>Peptostreptococcales</taxon>
        <taxon>Anaerovoracaceae</taxon>
        <taxon>Sinanaerobacter</taxon>
    </lineage>
</organism>
<accession>A0A8J7W0L4</accession>
<dbReference type="GO" id="GO:0008610">
    <property type="term" value="P:lipid biosynthetic process"/>
    <property type="evidence" value="ECO:0007669"/>
    <property type="project" value="InterPro"/>
</dbReference>
<dbReference type="Pfam" id="PF25371">
    <property type="entry name" value="DUF7884"/>
    <property type="match status" value="1"/>
</dbReference>
<gene>
    <name evidence="8" type="ORF">KCX82_09850</name>
</gene>
<evidence type="ECO:0000256" key="3">
    <source>
        <dbReference type="ARBA" id="ARBA00022679"/>
    </source>
</evidence>
<dbReference type="Gene3D" id="3.40.50.150">
    <property type="entry name" value="Vaccinia Virus protein VP39"/>
    <property type="match status" value="1"/>
</dbReference>
<evidence type="ECO:0000256" key="2">
    <source>
        <dbReference type="ARBA" id="ARBA00022603"/>
    </source>
</evidence>
<dbReference type="EMBL" id="JAGSND010000005">
    <property type="protein sequence ID" value="MBR0598176.1"/>
    <property type="molecule type" value="Genomic_DNA"/>
</dbReference>
<comment type="caution">
    <text evidence="8">The sequence shown here is derived from an EMBL/GenBank/DDBJ whole genome shotgun (WGS) entry which is preliminary data.</text>
</comment>
<keyword evidence="9" id="KW-1185">Reference proteome</keyword>
<dbReference type="PANTHER" id="PTHR43667:SF1">
    <property type="entry name" value="CYCLOPROPANE-FATTY-ACYL-PHOSPHOLIPID SYNTHASE"/>
    <property type="match status" value="1"/>
</dbReference>
<evidence type="ECO:0000256" key="5">
    <source>
        <dbReference type="ARBA" id="ARBA00023098"/>
    </source>
</evidence>